<proteinExistence type="predicted"/>
<evidence type="ECO:0000313" key="2">
    <source>
        <dbReference type="Proteomes" id="UP000005809"/>
    </source>
</evidence>
<organism evidence="1 2">
    <name type="scientific">Fusobacterium periodonticum D10</name>
    <dbReference type="NCBI Taxonomy" id="620833"/>
    <lineage>
        <taxon>Bacteria</taxon>
        <taxon>Fusobacteriati</taxon>
        <taxon>Fusobacteriota</taxon>
        <taxon>Fusobacteriia</taxon>
        <taxon>Fusobacteriales</taxon>
        <taxon>Fusobacteriaceae</taxon>
        <taxon>Fusobacterium</taxon>
    </lineage>
</organism>
<dbReference type="Proteomes" id="UP000005809">
    <property type="component" value="Unassembled WGS sequence"/>
</dbReference>
<dbReference type="HOGENOM" id="CLU_011573_1_0_0"/>
<evidence type="ECO:0000313" key="1">
    <source>
        <dbReference type="EMBL" id="EKA94149.1"/>
    </source>
</evidence>
<dbReference type="AlphaFoldDB" id="K1GJA5"/>
<dbReference type="EMBL" id="ACIF01000103">
    <property type="protein sequence ID" value="EKA94149.1"/>
    <property type="molecule type" value="Genomic_DNA"/>
</dbReference>
<dbReference type="Gene3D" id="3.30.420.40">
    <property type="match status" value="1"/>
</dbReference>
<name>K1GJA5_9FUSO</name>
<gene>
    <name evidence="1" type="ORF">FPOG_00713</name>
</gene>
<sequence length="1133" mass="133898">MNNSFLLNEFVNRFNKEVKEEYKFKNIDEENFIFKCSYGEYDFKINDKGFLYINSDKLSLSDIEFKKNIFSKNIYYKNQKMKLSKEEFKYLEIILRNIFYLDSDDEMYEFFHSLSSREKKFKENYLLYLRDTLFKHSLDYVYVYKYVYALALSLNLEKNIVETLISKDLYKDDFLKNEDEYLYFLNDFLYFFILFNFTTPKSDLLGKLGEENKKILEYTFKKLYLKEFKNLDSLNKYISNKNQKKYLFARQIYLNILKRNELKNLGGVNMFGLGSKRDFIIEFKDGNDEKCRYAVSIDNDNKDRAYVVEYLSSLKNEKNPILIVGTDKFDFDKALLYKSEDLEPTEKDEIEREYPTIKKVLKDVKFKEEEFINFPKVSIFDITEKKILGFNEINREFLRDKGIWLNQGKRYFQLTLENILNYFQKNKAYDIDLSLYITRVGNKELEEKVKLDSNSINNRYEKNASNDFIINFSLDTDNLHKEYIEEFKDDKYLNVALEIEIYFESNLKKFKFLVPFDLKLKDAERYVGKDSVVIDFGTSSTCVAYSNSEMVTLENMDGKTKNKSRIFENPTNFMINNWNNFSEKWLREEFPNIIRMDYLGDSKGDFIQGHELKDGYTNKEILNATLDRIKLIPYAKLKLEKRLKVKATVDNEKEILLMTGNEEQENEESFKPIVAYAYLLGRNIMSPKKGSSTELKDEEIPVKFRMTVPTKFDREVKETIKQDIEKGLKLASPKNIRDLIKVEIGNEEPVAFVGAMIQEKKLRWGDKFAIFDFGGGTLDFAFGIYREADEDEKEEEEIESVLEIYNTDGDERGGAEYLINKLSYYVYRENKDTMLENKIPFIVPLDEKKVDFFDENLLSGKSTNAELNLKTFNEQITRKAFINDEEISSISMELKDIDNTTKVVDITVDKSLIKDSIRNHMDMIVDSFIEMMLRDIPEPYDNLKIFRAGNGSRSVILEEVFKNKLENHSKFSVAKIFFVDDPSQNGINPKTAVVLGEVNLRRNQADMKIVYRNKIEGKENETPFEFYVGRKDRQGSSDFEELLHKGSTEKEWKDYGLVSKEDKEKEIFYTNVMGVTDIKDSRLKYQRFTFSDEEMTESRRLWIRANSANKIEYTFSKKEPSKEVEGTIVELKR</sequence>
<dbReference type="InterPro" id="IPR043129">
    <property type="entry name" value="ATPase_NBD"/>
</dbReference>
<dbReference type="RefSeq" id="WP_005966351.1">
    <property type="nucleotide sequence ID" value="NZ_JH815351.1"/>
</dbReference>
<dbReference type="PATRIC" id="fig|620833.3.peg.676"/>
<comment type="caution">
    <text evidence="1">The sequence shown here is derived from an EMBL/GenBank/DDBJ whole genome shotgun (WGS) entry which is preliminary data.</text>
</comment>
<accession>K1GJA5</accession>
<protein>
    <submittedName>
        <fullName evidence="1">Uncharacterized protein</fullName>
    </submittedName>
</protein>
<dbReference type="SUPFAM" id="SSF53067">
    <property type="entry name" value="Actin-like ATPase domain"/>
    <property type="match status" value="1"/>
</dbReference>
<reference evidence="1 2" key="1">
    <citation type="submission" date="2012-05" db="EMBL/GenBank/DDBJ databases">
        <title>The Genome Sequence of Fusobacterium periodontium Oral Taxon 201 Strain D10.</title>
        <authorList>
            <consortium name="The Broad Institute Genome Sequencing Platform"/>
            <consortium name="The Broad Institute Genome Sequencing Center for Infectious Disease"/>
            <person name="Earl A."/>
            <person name="Ward D."/>
            <person name="Feldgarden M."/>
            <person name="Gevers D."/>
            <person name="Strauss J."/>
            <person name="Sibley C."/>
            <person name="White A."/>
            <person name="Ambrose C.E."/>
            <person name="Allen-Vercoe E."/>
            <person name="Walker B."/>
            <person name="Young S.K."/>
            <person name="Zeng Q."/>
            <person name="Gargeya S."/>
            <person name="Fitzgerald M."/>
            <person name="Haas B."/>
            <person name="Abouelleil A."/>
            <person name="Alvarado L."/>
            <person name="Arachchi H.M."/>
            <person name="Berlin A.M."/>
            <person name="Chapman S.B."/>
            <person name="Goldberg J."/>
            <person name="Griggs A."/>
            <person name="Gujja S."/>
            <person name="Hansen M."/>
            <person name="Howarth C."/>
            <person name="Imamovic A."/>
            <person name="Larimer J."/>
            <person name="McCowan C."/>
            <person name="Montmayeur A."/>
            <person name="Murphy C."/>
            <person name="Neiman D."/>
            <person name="Pearson M."/>
            <person name="Priest M."/>
            <person name="Roberts A."/>
            <person name="Saif S."/>
            <person name="Shea T."/>
            <person name="Sisk P."/>
            <person name="Sykes S."/>
            <person name="Wortman J."/>
            <person name="Nusbaum C."/>
            <person name="Birren B."/>
        </authorList>
    </citation>
    <scope>NUCLEOTIDE SEQUENCE [LARGE SCALE GENOMIC DNA]</scope>
    <source>
        <strain evidence="1 2">D10</strain>
    </source>
</reference>